<evidence type="ECO:0000256" key="4">
    <source>
        <dbReference type="ARBA" id="ARBA00022989"/>
    </source>
</evidence>
<dbReference type="PANTHER" id="PTHR40077:SF2">
    <property type="entry name" value="MEMBRANE PROTEIN"/>
    <property type="match status" value="1"/>
</dbReference>
<dbReference type="Proteomes" id="UP000234206">
    <property type="component" value="Unassembled WGS sequence"/>
</dbReference>
<keyword evidence="5 6" id="KW-0472">Membrane</keyword>
<feature type="transmembrane region" description="Helical" evidence="6">
    <location>
        <begin position="80"/>
        <end position="96"/>
    </location>
</feature>
<feature type="domain" description="DUF3817" evidence="7">
    <location>
        <begin position="16"/>
        <end position="102"/>
    </location>
</feature>
<comment type="subcellular location">
    <subcellularLocation>
        <location evidence="1">Cell membrane</location>
        <topology evidence="1">Multi-pass membrane protein</topology>
    </subcellularLocation>
</comment>
<dbReference type="AlphaFoldDB" id="A0A2I1P8T7"/>
<dbReference type="Pfam" id="PF12823">
    <property type="entry name" value="DUF3817"/>
    <property type="match status" value="1"/>
</dbReference>
<feature type="transmembrane region" description="Helical" evidence="6">
    <location>
        <begin position="54"/>
        <end position="74"/>
    </location>
</feature>
<evidence type="ECO:0000313" key="8">
    <source>
        <dbReference type="EMBL" id="PKZ41055.1"/>
    </source>
</evidence>
<protein>
    <submittedName>
        <fullName evidence="8">DUF3817 domain-containing protein</fullName>
    </submittedName>
</protein>
<keyword evidence="9" id="KW-1185">Reference proteome</keyword>
<sequence length="121" mass="13844">MRPHSADDPTIRPKLTVWRVLAFVESVALLILIGVMVAKYGFGMDRLSQVWSPIHGFIFMAYAVATAVLCFGLHWGLGRMLWIMLSGCIPFWSFVMERTVTRDARLQVDGPFRSTRRDLRD</sequence>
<evidence type="ECO:0000256" key="5">
    <source>
        <dbReference type="ARBA" id="ARBA00023136"/>
    </source>
</evidence>
<keyword evidence="3 6" id="KW-0812">Transmembrane</keyword>
<evidence type="ECO:0000256" key="2">
    <source>
        <dbReference type="ARBA" id="ARBA00022475"/>
    </source>
</evidence>
<dbReference type="OrthoDB" id="9342687at2"/>
<organism evidence="8 9">
    <name type="scientific">Kytococcus schroeteri</name>
    <dbReference type="NCBI Taxonomy" id="138300"/>
    <lineage>
        <taxon>Bacteria</taxon>
        <taxon>Bacillati</taxon>
        <taxon>Actinomycetota</taxon>
        <taxon>Actinomycetes</taxon>
        <taxon>Micrococcales</taxon>
        <taxon>Kytococcaceae</taxon>
        <taxon>Kytococcus</taxon>
    </lineage>
</organism>
<keyword evidence="2" id="KW-1003">Cell membrane</keyword>
<evidence type="ECO:0000256" key="3">
    <source>
        <dbReference type="ARBA" id="ARBA00022692"/>
    </source>
</evidence>
<dbReference type="InterPro" id="IPR023845">
    <property type="entry name" value="DUF3817_TM"/>
</dbReference>
<name>A0A2I1P8T7_9MICO</name>
<reference evidence="8 9" key="1">
    <citation type="submission" date="2017-12" db="EMBL/GenBank/DDBJ databases">
        <title>Phylogenetic diversity of female urinary microbiome.</title>
        <authorList>
            <person name="Thomas-White K."/>
            <person name="Wolfe A.J."/>
        </authorList>
    </citation>
    <scope>NUCLEOTIDE SEQUENCE [LARGE SCALE GENOMIC DNA]</scope>
    <source>
        <strain evidence="8 9">UMB1298</strain>
    </source>
</reference>
<dbReference type="NCBIfam" id="TIGR03954">
    <property type="entry name" value="integ_memb_HG"/>
    <property type="match status" value="1"/>
</dbReference>
<evidence type="ECO:0000259" key="7">
    <source>
        <dbReference type="Pfam" id="PF12823"/>
    </source>
</evidence>
<keyword evidence="4 6" id="KW-1133">Transmembrane helix</keyword>
<dbReference type="PANTHER" id="PTHR40077">
    <property type="entry name" value="MEMBRANE PROTEIN-RELATED"/>
    <property type="match status" value="1"/>
</dbReference>
<accession>A0A2I1P8T7</accession>
<evidence type="ECO:0000256" key="6">
    <source>
        <dbReference type="SAM" id="Phobius"/>
    </source>
</evidence>
<proteinExistence type="predicted"/>
<comment type="caution">
    <text evidence="8">The sequence shown here is derived from an EMBL/GenBank/DDBJ whole genome shotgun (WGS) entry which is preliminary data.</text>
</comment>
<feature type="transmembrane region" description="Helical" evidence="6">
    <location>
        <begin position="20"/>
        <end position="42"/>
    </location>
</feature>
<dbReference type="EMBL" id="PKIZ01000020">
    <property type="protein sequence ID" value="PKZ41055.1"/>
    <property type="molecule type" value="Genomic_DNA"/>
</dbReference>
<gene>
    <name evidence="8" type="ORF">CYJ76_09790</name>
</gene>
<evidence type="ECO:0000313" key="9">
    <source>
        <dbReference type="Proteomes" id="UP000234206"/>
    </source>
</evidence>
<evidence type="ECO:0000256" key="1">
    <source>
        <dbReference type="ARBA" id="ARBA00004651"/>
    </source>
</evidence>
<dbReference type="GO" id="GO:0005886">
    <property type="term" value="C:plasma membrane"/>
    <property type="evidence" value="ECO:0007669"/>
    <property type="project" value="UniProtKB-SubCell"/>
</dbReference>